<dbReference type="InterPro" id="IPR019557">
    <property type="entry name" value="AminoTfrase-like_pln_mobile"/>
</dbReference>
<proteinExistence type="predicted"/>
<keyword evidence="2" id="KW-1185">Reference proteome</keyword>
<reference evidence="2" key="1">
    <citation type="journal article" date="2013" name="Genome Biol.">
        <title>Reference genomes and transcriptomes of Nicotiana sylvestris and Nicotiana tomentosiformis.</title>
        <authorList>
            <person name="Sierro N."/>
            <person name="Battey J.N."/>
            <person name="Ouadi S."/>
            <person name="Bovet L."/>
            <person name="Goepfert S."/>
            <person name="Bakaher N."/>
            <person name="Peitsch M.C."/>
            <person name="Ivanov N.V."/>
        </authorList>
    </citation>
    <scope>NUCLEOTIDE SEQUENCE [LARGE SCALE GENOMIC DNA]</scope>
</reference>
<reference evidence="3" key="2">
    <citation type="submission" date="2025-08" db="UniProtKB">
        <authorList>
            <consortium name="RefSeq"/>
        </authorList>
    </citation>
    <scope>IDENTIFICATION</scope>
    <source>
        <tissue evidence="3">Leaf</tissue>
    </source>
</reference>
<dbReference type="PANTHER" id="PTHR46033:SF8">
    <property type="entry name" value="PROTEIN MAINTENANCE OF MERISTEMS-LIKE"/>
    <property type="match status" value="1"/>
</dbReference>
<dbReference type="PANTHER" id="PTHR46033">
    <property type="entry name" value="PROTEIN MAIN-LIKE 2"/>
    <property type="match status" value="1"/>
</dbReference>
<dbReference type="InterPro" id="IPR044824">
    <property type="entry name" value="MAIN-like"/>
</dbReference>
<name>A0A1U7XC28_NICSY</name>
<accession>A0A1U7XC28</accession>
<feature type="domain" description="Aminotransferase-like plant mobile" evidence="1">
    <location>
        <begin position="90"/>
        <end position="172"/>
    </location>
</feature>
<dbReference type="OrthoDB" id="1716420at2759"/>
<gene>
    <name evidence="3" type="primary">LOC104232901</name>
</gene>
<dbReference type="Pfam" id="PF10536">
    <property type="entry name" value="PMD"/>
    <property type="match status" value="1"/>
</dbReference>
<organism evidence="2 3">
    <name type="scientific">Nicotiana sylvestris</name>
    <name type="common">Wood tobacco</name>
    <name type="synonym">South American tobacco</name>
    <dbReference type="NCBI Taxonomy" id="4096"/>
    <lineage>
        <taxon>Eukaryota</taxon>
        <taxon>Viridiplantae</taxon>
        <taxon>Streptophyta</taxon>
        <taxon>Embryophyta</taxon>
        <taxon>Tracheophyta</taxon>
        <taxon>Spermatophyta</taxon>
        <taxon>Magnoliopsida</taxon>
        <taxon>eudicotyledons</taxon>
        <taxon>Gunneridae</taxon>
        <taxon>Pentapetalae</taxon>
        <taxon>asterids</taxon>
        <taxon>lamiids</taxon>
        <taxon>Solanales</taxon>
        <taxon>Solanaceae</taxon>
        <taxon>Nicotianoideae</taxon>
        <taxon>Nicotianeae</taxon>
        <taxon>Nicotiana</taxon>
    </lineage>
</organism>
<dbReference type="GO" id="GO:0010073">
    <property type="term" value="P:meristem maintenance"/>
    <property type="evidence" value="ECO:0007669"/>
    <property type="project" value="InterPro"/>
</dbReference>
<dbReference type="Proteomes" id="UP000189701">
    <property type="component" value="Unplaced"/>
</dbReference>
<dbReference type="AlphaFoldDB" id="A0A1U7XC28"/>
<protein>
    <submittedName>
        <fullName evidence="3">Uncharacterized protein LOC104232901</fullName>
    </submittedName>
</protein>
<evidence type="ECO:0000313" key="2">
    <source>
        <dbReference type="Proteomes" id="UP000189701"/>
    </source>
</evidence>
<sequence>MEKERTKKDKAQSDVHLGSFISSHAIVVALIERWRPEPFAQWRGDYHAAGCGGFWLIGFRPEDEGVSVGASRIALMPVRLHLEAMHDDITYDTPELHINRNTRSLLLLIFGGVLFPNTSENLVSLRFLDHLERLDDLHQYSWGDVVLGNLYRQMCRACMGTQRDVAGFMPLL</sequence>
<evidence type="ECO:0000313" key="3">
    <source>
        <dbReference type="RefSeq" id="XP_009784489.1"/>
    </source>
</evidence>
<dbReference type="RefSeq" id="XP_009784489.1">
    <property type="nucleotide sequence ID" value="XM_009786187.1"/>
</dbReference>
<evidence type="ECO:0000259" key="1">
    <source>
        <dbReference type="Pfam" id="PF10536"/>
    </source>
</evidence>